<organism evidence="2">
    <name type="scientific">Guillardia theta (strain CCMP2712)</name>
    <name type="common">Cryptophyte</name>
    <dbReference type="NCBI Taxonomy" id="905079"/>
    <lineage>
        <taxon>Eukaryota</taxon>
        <taxon>Cryptophyceae</taxon>
        <taxon>Pyrenomonadales</taxon>
        <taxon>Geminigeraceae</taxon>
        <taxon>Guillardia</taxon>
    </lineage>
</organism>
<reference evidence="2 4" key="1">
    <citation type="journal article" date="2012" name="Nature">
        <title>Algal genomes reveal evolutionary mosaicism and the fate of nucleomorphs.</title>
        <authorList>
            <consortium name="DOE Joint Genome Institute"/>
            <person name="Curtis B.A."/>
            <person name="Tanifuji G."/>
            <person name="Burki F."/>
            <person name="Gruber A."/>
            <person name="Irimia M."/>
            <person name="Maruyama S."/>
            <person name="Arias M.C."/>
            <person name="Ball S.G."/>
            <person name="Gile G.H."/>
            <person name="Hirakawa Y."/>
            <person name="Hopkins J.F."/>
            <person name="Kuo A."/>
            <person name="Rensing S.A."/>
            <person name="Schmutz J."/>
            <person name="Symeonidi A."/>
            <person name="Elias M."/>
            <person name="Eveleigh R.J."/>
            <person name="Herman E.K."/>
            <person name="Klute M.J."/>
            <person name="Nakayama T."/>
            <person name="Obornik M."/>
            <person name="Reyes-Prieto A."/>
            <person name="Armbrust E.V."/>
            <person name="Aves S.J."/>
            <person name="Beiko R.G."/>
            <person name="Coutinho P."/>
            <person name="Dacks J.B."/>
            <person name="Durnford D.G."/>
            <person name="Fast N.M."/>
            <person name="Green B.R."/>
            <person name="Grisdale C.J."/>
            <person name="Hempel F."/>
            <person name="Henrissat B."/>
            <person name="Hoppner M.P."/>
            <person name="Ishida K."/>
            <person name="Kim E."/>
            <person name="Koreny L."/>
            <person name="Kroth P.G."/>
            <person name="Liu Y."/>
            <person name="Malik S.B."/>
            <person name="Maier U.G."/>
            <person name="McRose D."/>
            <person name="Mock T."/>
            <person name="Neilson J.A."/>
            <person name="Onodera N.T."/>
            <person name="Poole A.M."/>
            <person name="Pritham E.J."/>
            <person name="Richards T.A."/>
            <person name="Rocap G."/>
            <person name="Roy S.W."/>
            <person name="Sarai C."/>
            <person name="Schaack S."/>
            <person name="Shirato S."/>
            <person name="Slamovits C.H."/>
            <person name="Spencer D.F."/>
            <person name="Suzuki S."/>
            <person name="Worden A.Z."/>
            <person name="Zauner S."/>
            <person name="Barry K."/>
            <person name="Bell C."/>
            <person name="Bharti A.K."/>
            <person name="Crow J.A."/>
            <person name="Grimwood J."/>
            <person name="Kramer R."/>
            <person name="Lindquist E."/>
            <person name="Lucas S."/>
            <person name="Salamov A."/>
            <person name="McFadden G.I."/>
            <person name="Lane C.E."/>
            <person name="Keeling P.J."/>
            <person name="Gray M.W."/>
            <person name="Grigoriev I.V."/>
            <person name="Archibald J.M."/>
        </authorList>
    </citation>
    <scope>NUCLEOTIDE SEQUENCE</scope>
    <source>
        <strain evidence="2 4">CCMP2712</strain>
    </source>
</reference>
<dbReference type="RefSeq" id="XP_005833535.1">
    <property type="nucleotide sequence ID" value="XM_005833478.1"/>
</dbReference>
<sequence>MMSRISFILLLAIVSLVDGQTENNRVCDDDMRPLIVISLPLKADNTNSVEFRFQFIRPPLTFILSIQIESLTTGSKLNRQVLITASDNFSMTSFFEPDDWRLTASILSEGTLLQANSSRFTVGLPRYAEHVGGAYLRFGDGDISAAYHGTDEMQTPDKNLSREIQAALGMQVTFGSLIILTASRAVYSNCALAHAASTYESIALDFLETLRASKPSLFIGNEHIDVDLLDILFGPQCVHVKVPSSNAYSSIDSIEREARDVLASGESSTFRTVVLALGVSTSALQYRLRNLENLFLFDFGSLLDALAKWRTRGNTPTIMPPAWIKISGFNANEFLKAFCARIGNIDVTCKRYIAAVAARHLSNLSKP</sequence>
<protein>
    <submittedName>
        <fullName evidence="2 3">Uncharacterized protein</fullName>
    </submittedName>
</protein>
<feature type="signal peptide" evidence="1">
    <location>
        <begin position="1"/>
        <end position="19"/>
    </location>
</feature>
<reference evidence="3" key="3">
    <citation type="submission" date="2016-03" db="UniProtKB">
        <authorList>
            <consortium name="EnsemblProtists"/>
        </authorList>
    </citation>
    <scope>IDENTIFICATION</scope>
</reference>
<dbReference type="GeneID" id="17303091"/>
<accession>L1JEM0</accession>
<gene>
    <name evidence="2" type="ORF">GUITHDRAFT_107759</name>
</gene>
<reference evidence="4" key="2">
    <citation type="submission" date="2012-11" db="EMBL/GenBank/DDBJ databases">
        <authorList>
            <person name="Kuo A."/>
            <person name="Curtis B.A."/>
            <person name="Tanifuji G."/>
            <person name="Burki F."/>
            <person name="Gruber A."/>
            <person name="Irimia M."/>
            <person name="Maruyama S."/>
            <person name="Arias M.C."/>
            <person name="Ball S.G."/>
            <person name="Gile G.H."/>
            <person name="Hirakawa Y."/>
            <person name="Hopkins J.F."/>
            <person name="Rensing S.A."/>
            <person name="Schmutz J."/>
            <person name="Symeonidi A."/>
            <person name="Elias M."/>
            <person name="Eveleigh R.J."/>
            <person name="Herman E.K."/>
            <person name="Klute M.J."/>
            <person name="Nakayama T."/>
            <person name="Obornik M."/>
            <person name="Reyes-Prieto A."/>
            <person name="Armbrust E.V."/>
            <person name="Aves S.J."/>
            <person name="Beiko R.G."/>
            <person name="Coutinho P."/>
            <person name="Dacks J.B."/>
            <person name="Durnford D.G."/>
            <person name="Fast N.M."/>
            <person name="Green B.R."/>
            <person name="Grisdale C."/>
            <person name="Hempe F."/>
            <person name="Henrissat B."/>
            <person name="Hoppner M.P."/>
            <person name="Ishida K.-I."/>
            <person name="Kim E."/>
            <person name="Koreny L."/>
            <person name="Kroth P.G."/>
            <person name="Liu Y."/>
            <person name="Malik S.-B."/>
            <person name="Maier U.G."/>
            <person name="McRose D."/>
            <person name="Mock T."/>
            <person name="Neilson J.A."/>
            <person name="Onodera N.T."/>
            <person name="Poole A.M."/>
            <person name="Pritham E.J."/>
            <person name="Richards T.A."/>
            <person name="Rocap G."/>
            <person name="Roy S.W."/>
            <person name="Sarai C."/>
            <person name="Schaack S."/>
            <person name="Shirato S."/>
            <person name="Slamovits C.H."/>
            <person name="Spencer D.F."/>
            <person name="Suzuki S."/>
            <person name="Worden A.Z."/>
            <person name="Zauner S."/>
            <person name="Barry K."/>
            <person name="Bell C."/>
            <person name="Bharti A.K."/>
            <person name="Crow J.A."/>
            <person name="Grimwood J."/>
            <person name="Kramer R."/>
            <person name="Lindquist E."/>
            <person name="Lucas S."/>
            <person name="Salamov A."/>
            <person name="McFadden G.I."/>
            <person name="Lane C.E."/>
            <person name="Keeling P.J."/>
            <person name="Gray M.W."/>
            <person name="Grigoriev I.V."/>
            <person name="Archibald J.M."/>
        </authorList>
    </citation>
    <scope>NUCLEOTIDE SEQUENCE</scope>
    <source>
        <strain evidence="4">CCMP2712</strain>
    </source>
</reference>
<evidence type="ECO:0000313" key="4">
    <source>
        <dbReference type="Proteomes" id="UP000011087"/>
    </source>
</evidence>
<evidence type="ECO:0000313" key="2">
    <source>
        <dbReference type="EMBL" id="EKX46555.1"/>
    </source>
</evidence>
<dbReference type="EMBL" id="JH992994">
    <property type="protein sequence ID" value="EKX46555.1"/>
    <property type="molecule type" value="Genomic_DNA"/>
</dbReference>
<keyword evidence="1" id="KW-0732">Signal</keyword>
<feature type="chain" id="PRO_5008771212" evidence="1">
    <location>
        <begin position="20"/>
        <end position="367"/>
    </location>
</feature>
<dbReference type="PaxDb" id="55529-EKX46555"/>
<dbReference type="HOGENOM" id="CLU_755338_0_0_1"/>
<dbReference type="KEGG" id="gtt:GUITHDRAFT_107759"/>
<proteinExistence type="predicted"/>
<dbReference type="AlphaFoldDB" id="L1JEM0"/>
<dbReference type="EnsemblProtists" id="EKX46555">
    <property type="protein sequence ID" value="EKX46555"/>
    <property type="gene ID" value="GUITHDRAFT_107759"/>
</dbReference>
<dbReference type="Proteomes" id="UP000011087">
    <property type="component" value="Unassembled WGS sequence"/>
</dbReference>
<keyword evidence="4" id="KW-1185">Reference proteome</keyword>
<evidence type="ECO:0000313" key="3">
    <source>
        <dbReference type="EnsemblProtists" id="EKX46555"/>
    </source>
</evidence>
<evidence type="ECO:0000256" key="1">
    <source>
        <dbReference type="SAM" id="SignalP"/>
    </source>
</evidence>
<name>L1JEM0_GUITC</name>